<dbReference type="EMBL" id="JBIMZQ010000034">
    <property type="protein sequence ID" value="KAL3661841.1"/>
    <property type="molecule type" value="Genomic_DNA"/>
</dbReference>
<protein>
    <recommendedName>
        <fullName evidence="3">HTH CENPB-type domain-containing protein</fullName>
    </recommendedName>
</protein>
<feature type="domain" description="HTH CENPB-type" evidence="3">
    <location>
        <begin position="60"/>
        <end position="133"/>
    </location>
</feature>
<keyword evidence="5" id="KW-1185">Reference proteome</keyword>
<comment type="caution">
    <text evidence="4">The sequence shown here is derived from an EMBL/GenBank/DDBJ whole genome shotgun (WGS) entry which is preliminary data.</text>
</comment>
<dbReference type="GO" id="GO:0003677">
    <property type="term" value="F:DNA binding"/>
    <property type="evidence" value="ECO:0007669"/>
    <property type="project" value="UniProtKB-KW"/>
</dbReference>
<gene>
    <name evidence="4" type="ORF">V7S43_013135</name>
</gene>
<proteinExistence type="predicted"/>
<reference evidence="4 5" key="1">
    <citation type="submission" date="2024-09" db="EMBL/GenBank/DDBJ databases">
        <title>Genome sequencing and assembly of Phytophthora oleae, isolate VK10A, causative agent of rot of olive drupes.</title>
        <authorList>
            <person name="Conti Taguali S."/>
            <person name="Riolo M."/>
            <person name="La Spada F."/>
            <person name="Cacciola S.O."/>
            <person name="Dionisio G."/>
        </authorList>
    </citation>
    <scope>NUCLEOTIDE SEQUENCE [LARGE SCALE GENOMIC DNA]</scope>
    <source>
        <strain evidence="4 5">VK10A</strain>
    </source>
</reference>
<dbReference type="Pfam" id="PF05225">
    <property type="entry name" value="HTH_psq"/>
    <property type="match status" value="1"/>
</dbReference>
<dbReference type="InterPro" id="IPR007889">
    <property type="entry name" value="HTH_Psq"/>
</dbReference>
<accession>A0ABD3F841</accession>
<evidence type="ECO:0000313" key="5">
    <source>
        <dbReference type="Proteomes" id="UP001632037"/>
    </source>
</evidence>
<keyword evidence="1" id="KW-0238">DNA-binding</keyword>
<sequence>MVAKSKRAKKTEKDLRAERFAGAMILVKESGVSLARAAALFGVTKTSLQRRTSKKVPVDAKAGRKHLLSQAEEKGLIEVTLYQSKRGICMTDGELRILARKIALSKGVPAPALLPSERWPACFVKRHRDRLTRKRSQILDIKL</sequence>
<organism evidence="4 5">
    <name type="scientific">Phytophthora oleae</name>
    <dbReference type="NCBI Taxonomy" id="2107226"/>
    <lineage>
        <taxon>Eukaryota</taxon>
        <taxon>Sar</taxon>
        <taxon>Stramenopiles</taxon>
        <taxon>Oomycota</taxon>
        <taxon>Peronosporomycetes</taxon>
        <taxon>Peronosporales</taxon>
        <taxon>Peronosporaceae</taxon>
        <taxon>Phytophthora</taxon>
    </lineage>
</organism>
<evidence type="ECO:0000256" key="1">
    <source>
        <dbReference type="ARBA" id="ARBA00023125"/>
    </source>
</evidence>
<keyword evidence="2" id="KW-0539">Nucleus</keyword>
<evidence type="ECO:0000313" key="4">
    <source>
        <dbReference type="EMBL" id="KAL3661841.1"/>
    </source>
</evidence>
<name>A0ABD3F841_9STRA</name>
<dbReference type="Proteomes" id="UP001632037">
    <property type="component" value="Unassembled WGS sequence"/>
</dbReference>
<dbReference type="PROSITE" id="PS51253">
    <property type="entry name" value="HTH_CENPB"/>
    <property type="match status" value="1"/>
</dbReference>
<evidence type="ECO:0000256" key="2">
    <source>
        <dbReference type="ARBA" id="ARBA00023242"/>
    </source>
</evidence>
<evidence type="ECO:0000259" key="3">
    <source>
        <dbReference type="PROSITE" id="PS51253"/>
    </source>
</evidence>
<dbReference type="AlphaFoldDB" id="A0ABD3F841"/>
<dbReference type="InterPro" id="IPR006600">
    <property type="entry name" value="HTH_CenpB_DNA-bd_dom"/>
</dbReference>